<feature type="compositionally biased region" description="Pro residues" evidence="10">
    <location>
        <begin position="2468"/>
        <end position="2478"/>
    </location>
</feature>
<dbReference type="InterPro" id="IPR049552">
    <property type="entry name" value="PKS_DH_N"/>
</dbReference>
<dbReference type="InterPro" id="IPR013154">
    <property type="entry name" value="ADH-like_N"/>
</dbReference>
<dbReference type="InterPro" id="IPR002364">
    <property type="entry name" value="Quin_OxRdtase/zeta-crystal_CS"/>
</dbReference>
<dbReference type="Gene3D" id="1.10.1200.10">
    <property type="entry name" value="ACP-like"/>
    <property type="match status" value="1"/>
</dbReference>
<keyword evidence="5" id="KW-0521">NADP</keyword>
<dbReference type="InterPro" id="IPR036291">
    <property type="entry name" value="NAD(P)-bd_dom_sf"/>
</dbReference>
<feature type="active site" description="Proton acceptor; for dehydratase activity" evidence="9">
    <location>
        <position position="919"/>
    </location>
</feature>
<dbReference type="SUPFAM" id="SSF51735">
    <property type="entry name" value="NAD(P)-binding Rossmann-fold domains"/>
    <property type="match status" value="3"/>
</dbReference>
<feature type="compositionally biased region" description="Low complexity" evidence="10">
    <location>
        <begin position="2452"/>
        <end position="2462"/>
    </location>
</feature>
<dbReference type="InterPro" id="IPR016039">
    <property type="entry name" value="Thiolase-like"/>
</dbReference>
<keyword evidence="3" id="KW-0597">Phosphoprotein</keyword>
<evidence type="ECO:0000256" key="10">
    <source>
        <dbReference type="SAM" id="MobiDB-lite"/>
    </source>
</evidence>
<dbReference type="InterPro" id="IPR014030">
    <property type="entry name" value="Ketoacyl_synth_N"/>
</dbReference>
<dbReference type="InterPro" id="IPR020841">
    <property type="entry name" value="PKS_Beta-ketoAc_synthase_dom"/>
</dbReference>
<gene>
    <name evidence="14" type="ORF">GCM10010357_17140</name>
</gene>
<dbReference type="PROSITE" id="PS50075">
    <property type="entry name" value="CARRIER"/>
    <property type="match status" value="1"/>
</dbReference>
<dbReference type="Pfam" id="PF13602">
    <property type="entry name" value="ADH_zinc_N_2"/>
    <property type="match status" value="1"/>
</dbReference>
<feature type="domain" description="PKS/mFAS DH" evidence="13">
    <location>
        <begin position="890"/>
        <end position="1163"/>
    </location>
</feature>
<keyword evidence="4" id="KW-0808">Transferase</keyword>
<dbReference type="InterPro" id="IPR057326">
    <property type="entry name" value="KR_dom"/>
</dbReference>
<dbReference type="SMART" id="SM00827">
    <property type="entry name" value="PKS_AT"/>
    <property type="match status" value="1"/>
</dbReference>
<dbReference type="PROSITE" id="PS01162">
    <property type="entry name" value="QOR_ZETA_CRYSTAL"/>
    <property type="match status" value="1"/>
</dbReference>
<dbReference type="SMART" id="SM00826">
    <property type="entry name" value="PKS_DH"/>
    <property type="match status" value="1"/>
</dbReference>
<dbReference type="Gene3D" id="3.10.129.110">
    <property type="entry name" value="Polyketide synthase dehydratase"/>
    <property type="match status" value="1"/>
</dbReference>
<dbReference type="SMART" id="SM00825">
    <property type="entry name" value="PKS_KS"/>
    <property type="match status" value="1"/>
</dbReference>
<dbReference type="InterPro" id="IPR036736">
    <property type="entry name" value="ACP-like_sf"/>
</dbReference>
<evidence type="ECO:0000256" key="6">
    <source>
        <dbReference type="ARBA" id="ARBA00023194"/>
    </source>
</evidence>
<organism evidence="14 15">
    <name type="scientific">Streptomyces luteireticuli</name>
    <dbReference type="NCBI Taxonomy" id="173858"/>
    <lineage>
        <taxon>Bacteria</taxon>
        <taxon>Bacillati</taxon>
        <taxon>Actinomycetota</taxon>
        <taxon>Actinomycetes</taxon>
        <taxon>Kitasatosporales</taxon>
        <taxon>Streptomycetaceae</taxon>
        <taxon>Streptomyces</taxon>
    </lineage>
</organism>
<dbReference type="Pfam" id="PF08240">
    <property type="entry name" value="ADH_N"/>
    <property type="match status" value="1"/>
</dbReference>
<dbReference type="Pfam" id="PF14765">
    <property type="entry name" value="PS-DH"/>
    <property type="match status" value="1"/>
</dbReference>
<dbReference type="Pfam" id="PF00109">
    <property type="entry name" value="ketoacyl-synt"/>
    <property type="match status" value="1"/>
</dbReference>
<dbReference type="InterPro" id="IPR018201">
    <property type="entry name" value="Ketoacyl_synth_AS"/>
</dbReference>
<dbReference type="InterPro" id="IPR049551">
    <property type="entry name" value="PKS_DH_C"/>
</dbReference>
<dbReference type="InterPro" id="IPR049900">
    <property type="entry name" value="PKS_mFAS_DH"/>
</dbReference>
<dbReference type="PROSITE" id="PS52004">
    <property type="entry name" value="KS3_2"/>
    <property type="match status" value="1"/>
</dbReference>
<accession>A0ABP3ICF4</accession>
<proteinExistence type="predicted"/>
<comment type="pathway">
    <text evidence="1">Antibiotic biosynthesis.</text>
</comment>
<dbReference type="Gene3D" id="3.30.70.3290">
    <property type="match status" value="1"/>
</dbReference>
<dbReference type="Gene3D" id="3.40.50.150">
    <property type="entry name" value="Vaccinia Virus protein VP39"/>
    <property type="match status" value="1"/>
</dbReference>
<evidence type="ECO:0000313" key="14">
    <source>
        <dbReference type="EMBL" id="GAA0396598.1"/>
    </source>
</evidence>
<dbReference type="InterPro" id="IPR029063">
    <property type="entry name" value="SAM-dependent_MTases_sf"/>
</dbReference>
<evidence type="ECO:0000256" key="2">
    <source>
        <dbReference type="ARBA" id="ARBA00022450"/>
    </source>
</evidence>
<dbReference type="InterPro" id="IPR032821">
    <property type="entry name" value="PKS_assoc"/>
</dbReference>
<dbReference type="Pfam" id="PF00698">
    <property type="entry name" value="Acyl_transf_1"/>
    <property type="match status" value="1"/>
</dbReference>
<dbReference type="InterPro" id="IPR016036">
    <property type="entry name" value="Malonyl_transacylase_ACP-bd"/>
</dbReference>
<evidence type="ECO:0000256" key="3">
    <source>
        <dbReference type="ARBA" id="ARBA00022553"/>
    </source>
</evidence>
<evidence type="ECO:0000256" key="5">
    <source>
        <dbReference type="ARBA" id="ARBA00022857"/>
    </source>
</evidence>
<protein>
    <recommendedName>
        <fullName evidence="16">SDR family NAD(P)-dependent oxidoreductase</fullName>
    </recommendedName>
</protein>
<dbReference type="PANTHER" id="PTHR43775:SF37">
    <property type="entry name" value="SI:DKEY-61P9.11"/>
    <property type="match status" value="1"/>
</dbReference>
<comment type="caution">
    <text evidence="14">The sequence shown here is derived from an EMBL/GenBank/DDBJ whole genome shotgun (WGS) entry which is preliminary data.</text>
</comment>
<dbReference type="SUPFAM" id="SSF55048">
    <property type="entry name" value="Probable ACP-binding domain of malonyl-CoA ACP transacylase"/>
    <property type="match status" value="1"/>
</dbReference>
<evidence type="ECO:0000259" key="13">
    <source>
        <dbReference type="PROSITE" id="PS52019"/>
    </source>
</evidence>
<dbReference type="CDD" id="cd05195">
    <property type="entry name" value="enoyl_red"/>
    <property type="match status" value="1"/>
</dbReference>
<dbReference type="SMART" id="SM00829">
    <property type="entry name" value="PKS_ER"/>
    <property type="match status" value="1"/>
</dbReference>
<feature type="domain" description="Carrier" evidence="11">
    <location>
        <begin position="2373"/>
        <end position="2450"/>
    </location>
</feature>
<dbReference type="PROSITE" id="PS52019">
    <property type="entry name" value="PKS_MFAS_DH"/>
    <property type="match status" value="1"/>
</dbReference>
<keyword evidence="6" id="KW-0045">Antibiotic biosynthesis</keyword>
<dbReference type="SUPFAM" id="SSF52151">
    <property type="entry name" value="FabD/lysophospholipase-like"/>
    <property type="match status" value="1"/>
</dbReference>
<dbReference type="InterPro" id="IPR014043">
    <property type="entry name" value="Acyl_transferase_dom"/>
</dbReference>
<dbReference type="InterPro" id="IPR011032">
    <property type="entry name" value="GroES-like_sf"/>
</dbReference>
<evidence type="ECO:0000256" key="1">
    <source>
        <dbReference type="ARBA" id="ARBA00004792"/>
    </source>
</evidence>
<evidence type="ECO:0000259" key="11">
    <source>
        <dbReference type="PROSITE" id="PS50075"/>
    </source>
</evidence>
<dbReference type="SMART" id="SM00822">
    <property type="entry name" value="PKS_KR"/>
    <property type="match status" value="1"/>
</dbReference>
<dbReference type="InterPro" id="IPR020806">
    <property type="entry name" value="PKS_PP-bd"/>
</dbReference>
<dbReference type="Pfam" id="PF02801">
    <property type="entry name" value="Ketoacyl-synt_C"/>
    <property type="match status" value="1"/>
</dbReference>
<feature type="region of interest" description="C-terminal hotdog fold" evidence="9">
    <location>
        <begin position="1023"/>
        <end position="1163"/>
    </location>
</feature>
<name>A0ABP3ICF4_9ACTN</name>
<sequence length="2478" mass="256810">MVSSPEAVAVVGVACRLPGGLCTPDALWAALCEERSLVGPVPADRFDAARWTDPEPGRPGKAYATVGGFLPDVRGFDAGFFNVSPREARRMDPQQRLLLEMAVEALDGAGIAPASLAGSDTAVYVGASSQAFAFLQGLDPRSANAYTMTGGAACNIANRVSHFLDLRGPSLAVDTACSSSLVALHHACEALRSGRSSLALAAGVNVLLSPFEFVGFAKASMLSPTGRCRPFSAEADGYVRAEGGGVVVLKPLEAAVRDGDPVQGVILGSGVNADGRTPGLAQPSAAAQEALLREVYEAAGVAPDELVYLEMHGTGTPVGDPVECRAVGRALGVRRGAGRPLPVGSVKGHLGHLEPASGMAGLLKALLVLRHGRVPANAGALPLSPDIDFEGLQLAPVVRESALDPVPGGRAVAGVNSFGFGGANAHVVLAAPAPRPSAAPPPAGRPLPVVVSARTPAAAAEAARRMAERLDGCAPEEFYDVAYTACRRRGRHEERIAVLAADPATAAARLRAVAAGDGAGARVTGAARGTVAFVFSGNGSQWAGMAADLLADDPVFRRAVREADAALRPWLGWSVAGELAAPRRGDGTDVVQPLLFAVQVGVVAALRARGVVPAAVAGHSSGEMAAAWAAGALDLSSAARVVVARSRAQASTAGNWGMAALGAEVARARALLAPYGGRVEVAGVNSGRDVTVSGDRDALEELYEACRREGVHVRPLDLAYAFHSRAMDGLEEGLVAALEGLKPGRAAVPYASATTGTVLNGPELDAGYWWHNLRRPVLFAPAVEQLREQGCDVFVEIGPHPVLCGYLRRTAGGAGVLAVPTLSRDVPGPEALDRAVARLVAGGAGYDAAAFFPRPGRVVDLPAYPWEREEHWNGGPAAWAGGCGDGTVDHPLLGERAAVADPVWHGPFDPGRVPWLAGHRVGGAAVMPASGYLEMMLAAGRRLLDAPVEITRVVMPAALVLPFDDGRRLDLQTSLAADDGIVRIAARGEEDASWREHARGRLRRLHAPVPAPADLDALAARAPRARTPEEHYRAALRKGLDYGPAFRVLRALRVGGAEVLADYAGGDGPSDFEAHPALLDGALQAGSALLEEVAEDGVPFLPVSVDRVRAWRRMPAAGHLHVRSREVSAREALWDVTVLAPNGLTCLTLEGCRLRRFDQGGRMRPRLLTTVGRAAPVPGPAPSPVPLPAPGEVARACAEELRAGRAAADRAGAARLRELTAHLGAAALASLPGRGAEDVLGVDGLVAAGVLPEHVPLLEALLGAAHAEGLVEPVDGGWRVVRPAAPAERFRAAAGELPGLAVELALLGSCGARLGEVLQGHRDGGELLRSEAHRHLLEELSTDGCLRGFVHRAARTVLRRLVRDWPADRPLRVLEVGAGSGGATAFLLPELPPERTRYVCADGSDDRFPRLRKRFADHDALGLRVLDLDRDPREQGWAEGDFDLVVAPHVLHTARDPRRSLGHLALLLDDGGQLLLTEPHDSVPLALLSGLRPGFWDRREDDGGPLLSADAWQRLLSAGGWRDPVVLADAEDPARSGASVLLARRPDLGRPAPPPAPPAAGGTWVVAAEPEQEALAAAVAGRLAAAGATVRRTAPGTDPDDWSPFPDAVLLLLGDSGDGGDDGDGTGALDREARRTAVLRSLAVAAERLPDARPALWLVTPPTGVLPSPERPLAPGAAAAWGAARCLANEHPGLTVRRVSLESTGRAEGDAARLAAELAGPDSEEDEVLLTAAGRFVTRLREGTDADAGSGAPSFALRVREPGGAHRPEWTAAEVPRPAPGEVVVAVRCAALNYRDVLQAQGAMPLDAPGGEHRPGMECAGVVTAVGAGVAELSPGDRVFAFGSGTLASHVAVPAATAGRIPEGMGFAEAATLPVVLLTVHHALHRVARLGPGETVLVHGGAGGVGLAALQYARRAGARVVASAGTPAKRELLRLLGVEHVVDSRSMAFAEHVRSLTGGRGVDVVLNSLAGEAIGRGLECLTTGGRFVELGKRDLYADNRLPLGPFLANLAFSAVDLAHLARERPESVAEEFAEVVRWVNEGAYRPVPHHVYAADRVGEAFEALRHSRHIGKVVVSLDTPPRVRGGSGRVSLDPDACYLVTGGLSGFGAATARRLAERGARRLCLVGRRGADTPEAPALLGELRRAGVEVTAHAADVADGAAMAALLDEVDTPGHPLRGVVHAAMVLDDGPLTGITDASARRVLSPKAEGARVLDRLTRHRRLDFFVLYGSASALLGNPGQATYAGANLALEAVARARRAAGLPALTVAWGALDGAGHVARHGLGAVMEKVGLPPVPAGRALDFLDGLLTGDVLPAGDGGVAVVAGIGWDRLRYALGSVAAPRFAPARPEADGTEGRQARDLAQALAHAGPEEALARVTEAVTALLERVLQAEPGRVRAEHRLDQLGLDSLMGAELMTALRGQLGCDVPAVEILGSATVGDLARRCLRRLAPPSGDAAATGGADRRPSAPPGAVPAPG</sequence>
<evidence type="ECO:0000256" key="4">
    <source>
        <dbReference type="ARBA" id="ARBA00022679"/>
    </source>
</evidence>
<dbReference type="Pfam" id="PF16197">
    <property type="entry name" value="KAsynt_C_assoc"/>
    <property type="match status" value="1"/>
</dbReference>
<dbReference type="PROSITE" id="PS00606">
    <property type="entry name" value="KS3_1"/>
    <property type="match status" value="1"/>
</dbReference>
<feature type="active site" description="Proton donor; for dehydratase activity" evidence="9">
    <location>
        <position position="1080"/>
    </location>
</feature>
<dbReference type="SUPFAM" id="SSF53335">
    <property type="entry name" value="S-adenosyl-L-methionine-dependent methyltransferases"/>
    <property type="match status" value="1"/>
</dbReference>
<evidence type="ECO:0000259" key="12">
    <source>
        <dbReference type="PROSITE" id="PS52004"/>
    </source>
</evidence>
<dbReference type="Pfam" id="PF21089">
    <property type="entry name" value="PKS_DH_N"/>
    <property type="match status" value="1"/>
</dbReference>
<dbReference type="Gene3D" id="3.40.50.720">
    <property type="entry name" value="NAD(P)-binding Rossmann-like Domain"/>
    <property type="match status" value="3"/>
</dbReference>
<evidence type="ECO:0000256" key="8">
    <source>
        <dbReference type="ARBA" id="ARBA00023315"/>
    </source>
</evidence>
<dbReference type="EMBL" id="BAAABX010000017">
    <property type="protein sequence ID" value="GAA0396598.1"/>
    <property type="molecule type" value="Genomic_DNA"/>
</dbReference>
<dbReference type="InterPro" id="IPR013217">
    <property type="entry name" value="Methyltransf_12"/>
</dbReference>
<evidence type="ECO:0000313" key="15">
    <source>
        <dbReference type="Proteomes" id="UP001500879"/>
    </source>
</evidence>
<dbReference type="InterPro" id="IPR013968">
    <property type="entry name" value="PKS_KR"/>
</dbReference>
<dbReference type="InterPro" id="IPR009081">
    <property type="entry name" value="PP-bd_ACP"/>
</dbReference>
<dbReference type="SUPFAM" id="SSF50129">
    <property type="entry name" value="GroES-like"/>
    <property type="match status" value="1"/>
</dbReference>
<dbReference type="PANTHER" id="PTHR43775">
    <property type="entry name" value="FATTY ACID SYNTHASE"/>
    <property type="match status" value="1"/>
</dbReference>
<dbReference type="InterPro" id="IPR016035">
    <property type="entry name" value="Acyl_Trfase/lysoPLipase"/>
</dbReference>
<feature type="domain" description="Ketosynthase family 3 (KS3)" evidence="12">
    <location>
        <begin position="5"/>
        <end position="431"/>
    </location>
</feature>
<dbReference type="InterPro" id="IPR014031">
    <property type="entry name" value="Ketoacyl_synth_C"/>
</dbReference>
<dbReference type="InterPro" id="IPR042104">
    <property type="entry name" value="PKS_dehydratase_sf"/>
</dbReference>
<dbReference type="InterPro" id="IPR020807">
    <property type="entry name" value="PKS_DH"/>
</dbReference>
<keyword evidence="8" id="KW-0012">Acyltransferase</keyword>
<dbReference type="SUPFAM" id="SSF47336">
    <property type="entry name" value="ACP-like"/>
    <property type="match status" value="1"/>
</dbReference>
<evidence type="ECO:0008006" key="16">
    <source>
        <dbReference type="Google" id="ProtNLM"/>
    </source>
</evidence>
<feature type="region of interest" description="Disordered" evidence="10">
    <location>
        <begin position="2452"/>
        <end position="2478"/>
    </location>
</feature>
<evidence type="ECO:0000256" key="7">
    <source>
        <dbReference type="ARBA" id="ARBA00023268"/>
    </source>
</evidence>
<dbReference type="Pfam" id="PF08659">
    <property type="entry name" value="KR"/>
    <property type="match status" value="1"/>
</dbReference>
<dbReference type="InterPro" id="IPR001227">
    <property type="entry name" value="Ac_transferase_dom_sf"/>
</dbReference>
<dbReference type="Pfam" id="PF08242">
    <property type="entry name" value="Methyltransf_12"/>
    <property type="match status" value="1"/>
</dbReference>
<keyword evidence="15" id="KW-1185">Reference proteome</keyword>
<dbReference type="SUPFAM" id="SSF53901">
    <property type="entry name" value="Thiolase-like"/>
    <property type="match status" value="1"/>
</dbReference>
<evidence type="ECO:0000256" key="9">
    <source>
        <dbReference type="PROSITE-ProRule" id="PRU01363"/>
    </source>
</evidence>
<dbReference type="Gene3D" id="3.90.180.10">
    <property type="entry name" value="Medium-chain alcohol dehydrogenases, catalytic domain"/>
    <property type="match status" value="1"/>
</dbReference>
<dbReference type="Proteomes" id="UP001500879">
    <property type="component" value="Unassembled WGS sequence"/>
</dbReference>
<dbReference type="SMART" id="SM00823">
    <property type="entry name" value="PKS_PP"/>
    <property type="match status" value="1"/>
</dbReference>
<dbReference type="Gene3D" id="3.40.47.10">
    <property type="match status" value="1"/>
</dbReference>
<dbReference type="InterPro" id="IPR050091">
    <property type="entry name" value="PKS_NRPS_Biosynth_Enz"/>
</dbReference>
<dbReference type="Pfam" id="PF00550">
    <property type="entry name" value="PP-binding"/>
    <property type="match status" value="1"/>
</dbReference>
<dbReference type="InterPro" id="IPR020843">
    <property type="entry name" value="ER"/>
</dbReference>
<feature type="region of interest" description="N-terminal hotdog fold" evidence="9">
    <location>
        <begin position="890"/>
        <end position="1009"/>
    </location>
</feature>
<reference evidence="15" key="1">
    <citation type="journal article" date="2019" name="Int. J. Syst. Evol. Microbiol.">
        <title>The Global Catalogue of Microorganisms (GCM) 10K type strain sequencing project: providing services to taxonomists for standard genome sequencing and annotation.</title>
        <authorList>
            <consortium name="The Broad Institute Genomics Platform"/>
            <consortium name="The Broad Institute Genome Sequencing Center for Infectious Disease"/>
            <person name="Wu L."/>
            <person name="Ma J."/>
        </authorList>
    </citation>
    <scope>NUCLEOTIDE SEQUENCE [LARGE SCALE GENOMIC DNA]</scope>
    <source>
        <strain evidence="15">JCM 4788</strain>
    </source>
</reference>
<keyword evidence="2" id="KW-0596">Phosphopantetheine</keyword>
<dbReference type="CDD" id="cd00833">
    <property type="entry name" value="PKS"/>
    <property type="match status" value="1"/>
</dbReference>
<dbReference type="Gene3D" id="3.40.366.10">
    <property type="entry name" value="Malonyl-Coenzyme A Acyl Carrier Protein, domain 2"/>
    <property type="match status" value="1"/>
</dbReference>
<keyword evidence="7" id="KW-0511">Multifunctional enzyme</keyword>